<evidence type="ECO:0000256" key="1">
    <source>
        <dbReference type="ARBA" id="ARBA00006885"/>
    </source>
</evidence>
<dbReference type="SUPFAM" id="SSF55961">
    <property type="entry name" value="Bet v1-like"/>
    <property type="match status" value="1"/>
</dbReference>
<organism evidence="5 6">
    <name type="scientific">Theileria equi strain WA</name>
    <dbReference type="NCBI Taxonomy" id="1537102"/>
    <lineage>
        <taxon>Eukaryota</taxon>
        <taxon>Sar</taxon>
        <taxon>Alveolata</taxon>
        <taxon>Apicomplexa</taxon>
        <taxon>Aconoidasida</taxon>
        <taxon>Piroplasmida</taxon>
        <taxon>Theileriidae</taxon>
        <taxon>Theileria</taxon>
    </lineage>
</organism>
<evidence type="ECO:0000259" key="4">
    <source>
        <dbReference type="Pfam" id="PF03364"/>
    </source>
</evidence>
<sequence>MFKNLNFIFNSKVFNYQDSKIVRLPRNVVYNTIADVPNYHRFLPWCKESEWVSDVHSINDSKKKIARNAILTVHFALIRESYVSKVILEPEKAVQAIAADSILFERLDTNWEMTCKEDVTLINFSICYKFNNPFYQHLSTSFNSIIANTMLRHFIEECHSRHKLLSTYPFMMNMEM</sequence>
<gene>
    <name evidence="5" type="ORF">BEWA_051660</name>
</gene>
<dbReference type="PANTHER" id="PTHR12901:SF10">
    <property type="entry name" value="COENZYME Q-BINDING PROTEIN COQ10, MITOCHONDRIAL"/>
    <property type="match status" value="1"/>
</dbReference>
<dbReference type="RefSeq" id="XP_004832564.1">
    <property type="nucleotide sequence ID" value="XM_004832507.1"/>
</dbReference>
<dbReference type="Proteomes" id="UP000031512">
    <property type="component" value="Unassembled WGS sequence"/>
</dbReference>
<proteinExistence type="inferred from homology"/>
<evidence type="ECO:0000256" key="3">
    <source>
        <dbReference type="ARBA" id="ARBA00024947"/>
    </source>
</evidence>
<dbReference type="OrthoDB" id="292693at2759"/>
<dbReference type="STRING" id="1537102.L1LCE1"/>
<name>L1LCE1_THEEQ</name>
<dbReference type="KEGG" id="beq:BEWA_051660"/>
<evidence type="ECO:0000313" key="5">
    <source>
        <dbReference type="EMBL" id="EKX73112.1"/>
    </source>
</evidence>
<comment type="similarity">
    <text evidence="1">Belongs to the COQ10 family.</text>
</comment>
<dbReference type="GO" id="GO:0048039">
    <property type="term" value="F:ubiquinone binding"/>
    <property type="evidence" value="ECO:0007669"/>
    <property type="project" value="InterPro"/>
</dbReference>
<evidence type="ECO:0000313" key="6">
    <source>
        <dbReference type="Proteomes" id="UP000031512"/>
    </source>
</evidence>
<dbReference type="VEuPathDB" id="PiroplasmaDB:BEWA_051660"/>
<dbReference type="AlphaFoldDB" id="L1LCE1"/>
<dbReference type="eggNOG" id="KOG3177">
    <property type="taxonomic scope" value="Eukaryota"/>
</dbReference>
<dbReference type="Gene3D" id="3.30.530.20">
    <property type="match status" value="1"/>
</dbReference>
<dbReference type="GeneID" id="15803052"/>
<dbReference type="CDD" id="cd07813">
    <property type="entry name" value="COQ10p_like"/>
    <property type="match status" value="1"/>
</dbReference>
<dbReference type="PANTHER" id="PTHR12901">
    <property type="entry name" value="SPERM PROTEIN HOMOLOG"/>
    <property type="match status" value="1"/>
</dbReference>
<dbReference type="InterPro" id="IPR044996">
    <property type="entry name" value="COQ10-like"/>
</dbReference>
<dbReference type="GO" id="GO:0005739">
    <property type="term" value="C:mitochondrion"/>
    <property type="evidence" value="ECO:0007669"/>
    <property type="project" value="TreeGrafter"/>
</dbReference>
<dbReference type="EMBL" id="ACOU01000003">
    <property type="protein sequence ID" value="EKX73112.1"/>
    <property type="molecule type" value="Genomic_DNA"/>
</dbReference>
<dbReference type="GO" id="GO:0045333">
    <property type="term" value="P:cellular respiration"/>
    <property type="evidence" value="ECO:0007669"/>
    <property type="project" value="InterPro"/>
</dbReference>
<comment type="function">
    <text evidence="3">Required for the function of coenzyme Q in the respiratory chain. May serve as a chaperone or may be involved in the transport of Q6 from its site of synthesis to the catalytic sites of the respiratory complexes.</text>
</comment>
<accession>L1LCE1</accession>
<comment type="subunit">
    <text evidence="2">Interacts with coenzyme Q.</text>
</comment>
<evidence type="ECO:0000256" key="2">
    <source>
        <dbReference type="ARBA" id="ARBA00011814"/>
    </source>
</evidence>
<feature type="domain" description="Coenzyme Q-binding protein COQ10 START" evidence="4">
    <location>
        <begin position="24"/>
        <end position="154"/>
    </location>
</feature>
<keyword evidence="6" id="KW-1185">Reference proteome</keyword>
<reference evidence="5 6" key="1">
    <citation type="journal article" date="2012" name="BMC Genomics">
        <title>Comparative genomic analysis and phylogenetic position of Theileria equi.</title>
        <authorList>
            <person name="Kappmeyer L.S."/>
            <person name="Thiagarajan M."/>
            <person name="Herndon D.R."/>
            <person name="Ramsay J.D."/>
            <person name="Caler E."/>
            <person name="Djikeng A."/>
            <person name="Gillespie J.J."/>
            <person name="Lau A.O."/>
            <person name="Roalson E.H."/>
            <person name="Silva J.C."/>
            <person name="Silva M.G."/>
            <person name="Suarez C.E."/>
            <person name="Ueti M.W."/>
            <person name="Nene V.M."/>
            <person name="Mealey R.H."/>
            <person name="Knowles D.P."/>
            <person name="Brayton K.A."/>
        </authorList>
    </citation>
    <scope>NUCLEOTIDE SEQUENCE [LARGE SCALE GENOMIC DNA]</scope>
    <source>
        <strain evidence="5 6">WA</strain>
    </source>
</reference>
<comment type="caution">
    <text evidence="5">The sequence shown here is derived from an EMBL/GenBank/DDBJ whole genome shotgun (WGS) entry which is preliminary data.</text>
</comment>
<dbReference type="InterPro" id="IPR005031">
    <property type="entry name" value="COQ10_START"/>
</dbReference>
<dbReference type="Pfam" id="PF03364">
    <property type="entry name" value="Polyketide_cyc"/>
    <property type="match status" value="1"/>
</dbReference>
<protein>
    <recommendedName>
        <fullName evidence="4">Coenzyme Q-binding protein COQ10 START domain-containing protein</fullName>
    </recommendedName>
</protein>
<dbReference type="InterPro" id="IPR023393">
    <property type="entry name" value="START-like_dom_sf"/>
</dbReference>